<proteinExistence type="predicted"/>
<dbReference type="Proteomes" id="UP000821845">
    <property type="component" value="Chromosome 4"/>
</dbReference>
<evidence type="ECO:0000313" key="1">
    <source>
        <dbReference type="EMBL" id="KAH6934006.1"/>
    </source>
</evidence>
<comment type="caution">
    <text evidence="1">The sequence shown here is derived from an EMBL/GenBank/DDBJ whole genome shotgun (WGS) entry which is preliminary data.</text>
</comment>
<name>A0ACB7SGC6_HYAAI</name>
<gene>
    <name evidence="1" type="ORF">HPB50_019399</name>
</gene>
<protein>
    <submittedName>
        <fullName evidence="1">Uncharacterized protein</fullName>
    </submittedName>
</protein>
<reference evidence="1" key="1">
    <citation type="submission" date="2020-05" db="EMBL/GenBank/DDBJ databases">
        <title>Large-scale comparative analyses of tick genomes elucidate their genetic diversity and vector capacities.</title>
        <authorList>
            <person name="Jia N."/>
            <person name="Wang J."/>
            <person name="Shi W."/>
            <person name="Du L."/>
            <person name="Sun Y."/>
            <person name="Zhan W."/>
            <person name="Jiang J."/>
            <person name="Wang Q."/>
            <person name="Zhang B."/>
            <person name="Ji P."/>
            <person name="Sakyi L.B."/>
            <person name="Cui X."/>
            <person name="Yuan T."/>
            <person name="Jiang B."/>
            <person name="Yang W."/>
            <person name="Lam T.T.-Y."/>
            <person name="Chang Q."/>
            <person name="Ding S."/>
            <person name="Wang X."/>
            <person name="Zhu J."/>
            <person name="Ruan X."/>
            <person name="Zhao L."/>
            <person name="Wei J."/>
            <person name="Que T."/>
            <person name="Du C."/>
            <person name="Cheng J."/>
            <person name="Dai P."/>
            <person name="Han X."/>
            <person name="Huang E."/>
            <person name="Gao Y."/>
            <person name="Liu J."/>
            <person name="Shao H."/>
            <person name="Ye R."/>
            <person name="Li L."/>
            <person name="Wei W."/>
            <person name="Wang X."/>
            <person name="Wang C."/>
            <person name="Yang T."/>
            <person name="Huo Q."/>
            <person name="Li W."/>
            <person name="Guo W."/>
            <person name="Chen H."/>
            <person name="Zhou L."/>
            <person name="Ni X."/>
            <person name="Tian J."/>
            <person name="Zhou Y."/>
            <person name="Sheng Y."/>
            <person name="Liu T."/>
            <person name="Pan Y."/>
            <person name="Xia L."/>
            <person name="Li J."/>
            <person name="Zhao F."/>
            <person name="Cao W."/>
        </authorList>
    </citation>
    <scope>NUCLEOTIDE SEQUENCE</scope>
    <source>
        <strain evidence="1">Hyas-2018</strain>
    </source>
</reference>
<keyword evidence="2" id="KW-1185">Reference proteome</keyword>
<organism evidence="1 2">
    <name type="scientific">Hyalomma asiaticum</name>
    <name type="common">Tick</name>
    <dbReference type="NCBI Taxonomy" id="266040"/>
    <lineage>
        <taxon>Eukaryota</taxon>
        <taxon>Metazoa</taxon>
        <taxon>Ecdysozoa</taxon>
        <taxon>Arthropoda</taxon>
        <taxon>Chelicerata</taxon>
        <taxon>Arachnida</taxon>
        <taxon>Acari</taxon>
        <taxon>Parasitiformes</taxon>
        <taxon>Ixodida</taxon>
        <taxon>Ixodoidea</taxon>
        <taxon>Ixodidae</taxon>
        <taxon>Hyalomminae</taxon>
        <taxon>Hyalomma</taxon>
    </lineage>
</organism>
<accession>A0ACB7SGC6</accession>
<dbReference type="EMBL" id="CM023484">
    <property type="protein sequence ID" value="KAH6934006.1"/>
    <property type="molecule type" value="Genomic_DNA"/>
</dbReference>
<sequence length="792" mass="88902">MSPPDGSEDKALLFEDAKFCLADDLQDDEEFQKVLINNGGTLINYLSDNVTYVIADNPDSSTITEAQDLYEKPVATLSEEDTKSLWAMVTFYGGKFRAILDKTCTHLVAAKAEGQMQWANFQQQQQQRKTPDGVVPASLPQPQQAVQWRPTAVPAGNDELKAKGPQGLAGQPPVRPEGGLHPQQQVALWQQQQAQQLQLHKVTPKTKTALANLLNTRLQGVARGPGDLGADALGHGIVRLPTPASEDQQQAQHIRDGPMMNPAYRSVRAPVPPPAQHLANDARNFGTEVPVNVNAPEVHFYGHDPRTQVPTEMCLVGCVFCIVDYDRVYEPSEILKWKKVIMQRGGEVEEIYSPRCTHVICDTQRSTVVQQALRESKRCVTVFWLNDVLMRKKLQAPWHALHFPSPYLENKPCKNQIICTTGFDSSERALLKQMILTTGAKYTTYLTRLNSLLIAKKKEGLKYQKAQEWGIGIVNTQWLQDVMLGHYEALRLPTAPKYQQFEDVRLDYGLVPHLMAAWRIPIKLTEEVWKRFTTSEAFKEAQKRKQENPVKSEATAPKQPRLSPEEEENIPVTVSTTLPEEKVPQGVLQLGGALAKSPKECTHLVTNRIQRTVKLLSAFGTAKFVVTARWIKDSIANNAFLEERPYQVEDPDAEKTFGFSLDQVLQRTDRTPLFKASSRCRNNCAEGTSFTLMRWMFCGMIFFITPGVYPSPPILKDIVECSGGMVYLKKRPSLKQVTSVTQGGTKFIVISCDNDLHLCRDYMSKNISIYSAEFILTGVLRQCVEFDAFLLS</sequence>
<evidence type="ECO:0000313" key="2">
    <source>
        <dbReference type="Proteomes" id="UP000821845"/>
    </source>
</evidence>